<dbReference type="EMBL" id="JACHDR010000001">
    <property type="protein sequence ID" value="MBB5513872.1"/>
    <property type="molecule type" value="Genomic_DNA"/>
</dbReference>
<dbReference type="InterPro" id="IPR048020">
    <property type="entry name" value="Transpos_IS3"/>
</dbReference>
<sequence>MKLLGITGIRRGKRTTVTTRQDPQGLRHPDHVQRRWNWPTRPDQWWVADFTYVWTPQGFCYVSFITDVFSRRILGWPVMRTKTSLLVQSALEQSLFIRRRTNSEFTTQGLLHHSDAGSQYTALAFTEQLAAAGITGSIGTIGDALDNALMESTIGLFKAEVIWHEQKLWESWQQVEQATAAWVSWFNTQRLHSSIGDLPPVEYEALYYDEPRDSSEPAAA</sequence>
<dbReference type="EMBL" id="JACHDR010000001">
    <property type="protein sequence ID" value="MBB5512198.1"/>
    <property type="molecule type" value="Genomic_DNA"/>
</dbReference>
<dbReference type="NCBIfam" id="NF033516">
    <property type="entry name" value="transpos_IS3"/>
    <property type="match status" value="1"/>
</dbReference>
<dbReference type="PANTHER" id="PTHR46889">
    <property type="entry name" value="TRANSPOSASE INSF FOR INSERTION SEQUENCE IS3B-RELATED"/>
    <property type="match status" value="1"/>
</dbReference>
<evidence type="ECO:0000313" key="2">
    <source>
        <dbReference type="EMBL" id="MBB5512198.1"/>
    </source>
</evidence>
<evidence type="ECO:0000313" key="4">
    <source>
        <dbReference type="Proteomes" id="UP000580797"/>
    </source>
</evidence>
<dbReference type="Pfam" id="PF13333">
    <property type="entry name" value="rve_2"/>
    <property type="match status" value="1"/>
</dbReference>
<dbReference type="InterPro" id="IPR050900">
    <property type="entry name" value="Transposase_IS3/IS150/IS904"/>
</dbReference>
<dbReference type="SUPFAM" id="SSF53098">
    <property type="entry name" value="Ribonuclease H-like"/>
    <property type="match status" value="1"/>
</dbReference>
<gene>
    <name evidence="2" type="ORF">HD598_000885</name>
    <name evidence="3" type="ORF">HD598_002559</name>
</gene>
<accession>A0A7W8TVW7</accession>
<organism evidence="3 4">
    <name type="scientific">Neomicrococcus aestuarii</name>
    <dbReference type="NCBI Taxonomy" id="556325"/>
    <lineage>
        <taxon>Bacteria</taxon>
        <taxon>Bacillati</taxon>
        <taxon>Actinomycetota</taxon>
        <taxon>Actinomycetes</taxon>
        <taxon>Micrococcales</taxon>
        <taxon>Micrococcaceae</taxon>
        <taxon>Neomicrococcus</taxon>
    </lineage>
</organism>
<dbReference type="InterPro" id="IPR001584">
    <property type="entry name" value="Integrase_cat-core"/>
</dbReference>
<dbReference type="AlphaFoldDB" id="A0A7W8TVW7"/>
<dbReference type="Gene3D" id="3.30.420.10">
    <property type="entry name" value="Ribonuclease H-like superfamily/Ribonuclease H"/>
    <property type="match status" value="1"/>
</dbReference>
<dbReference type="GO" id="GO:0003676">
    <property type="term" value="F:nucleic acid binding"/>
    <property type="evidence" value="ECO:0007669"/>
    <property type="project" value="InterPro"/>
</dbReference>
<dbReference type="Proteomes" id="UP000580797">
    <property type="component" value="Unassembled WGS sequence"/>
</dbReference>
<dbReference type="InterPro" id="IPR036397">
    <property type="entry name" value="RNaseH_sf"/>
</dbReference>
<evidence type="ECO:0000313" key="3">
    <source>
        <dbReference type="EMBL" id="MBB5513872.1"/>
    </source>
</evidence>
<dbReference type="InterPro" id="IPR012337">
    <property type="entry name" value="RNaseH-like_sf"/>
</dbReference>
<feature type="domain" description="Integrase catalytic" evidence="1">
    <location>
        <begin position="38"/>
        <end position="207"/>
    </location>
</feature>
<reference evidence="3 4" key="1">
    <citation type="submission" date="2020-08" db="EMBL/GenBank/DDBJ databases">
        <title>Sequencing the genomes of 1000 actinobacteria strains.</title>
        <authorList>
            <person name="Klenk H.-P."/>
        </authorList>
    </citation>
    <scope>NUCLEOTIDE SEQUENCE [LARGE SCALE GENOMIC DNA]</scope>
    <source>
        <strain evidence="3 4">DSM 105783</strain>
    </source>
</reference>
<protein>
    <submittedName>
        <fullName evidence="3">Putative transposase</fullName>
    </submittedName>
</protein>
<dbReference type="Pfam" id="PF00665">
    <property type="entry name" value="rve"/>
    <property type="match status" value="1"/>
</dbReference>
<dbReference type="PROSITE" id="PS50994">
    <property type="entry name" value="INTEGRASE"/>
    <property type="match status" value="1"/>
</dbReference>
<dbReference type="PANTHER" id="PTHR46889:SF4">
    <property type="entry name" value="TRANSPOSASE INSO FOR INSERTION SEQUENCE ELEMENT IS911B-RELATED"/>
    <property type="match status" value="1"/>
</dbReference>
<proteinExistence type="predicted"/>
<comment type="caution">
    <text evidence="3">The sequence shown here is derived from an EMBL/GenBank/DDBJ whole genome shotgun (WGS) entry which is preliminary data.</text>
</comment>
<dbReference type="GO" id="GO:0015074">
    <property type="term" value="P:DNA integration"/>
    <property type="evidence" value="ECO:0007669"/>
    <property type="project" value="InterPro"/>
</dbReference>
<evidence type="ECO:0000259" key="1">
    <source>
        <dbReference type="PROSITE" id="PS50994"/>
    </source>
</evidence>
<name>A0A7W8TVW7_9MICC</name>